<evidence type="ECO:0000313" key="2">
    <source>
        <dbReference type="WBParaSite" id="nRc.2.0.1.t16284-RA"/>
    </source>
</evidence>
<keyword evidence="1" id="KW-1185">Reference proteome</keyword>
<organism evidence="1 2">
    <name type="scientific">Romanomermis culicivorax</name>
    <name type="common">Nematode worm</name>
    <dbReference type="NCBI Taxonomy" id="13658"/>
    <lineage>
        <taxon>Eukaryota</taxon>
        <taxon>Metazoa</taxon>
        <taxon>Ecdysozoa</taxon>
        <taxon>Nematoda</taxon>
        <taxon>Enoplea</taxon>
        <taxon>Dorylaimia</taxon>
        <taxon>Mermithida</taxon>
        <taxon>Mermithoidea</taxon>
        <taxon>Mermithidae</taxon>
        <taxon>Romanomermis</taxon>
    </lineage>
</organism>
<reference evidence="2" key="1">
    <citation type="submission" date="2022-11" db="UniProtKB">
        <authorList>
            <consortium name="WormBaseParasite"/>
        </authorList>
    </citation>
    <scope>IDENTIFICATION</scope>
</reference>
<evidence type="ECO:0000313" key="1">
    <source>
        <dbReference type="Proteomes" id="UP000887565"/>
    </source>
</evidence>
<protein>
    <submittedName>
        <fullName evidence="2">Uncharacterized protein</fullName>
    </submittedName>
</protein>
<dbReference type="AlphaFoldDB" id="A0A915ISD0"/>
<accession>A0A915ISD0</accession>
<sequence length="49" mass="5819">MPFCLFGSSIALSPQPRTLSTIFLPISRQLVRRRRGMLMRFDGFRERYL</sequence>
<dbReference type="WBParaSite" id="nRc.2.0.1.t16284-RA">
    <property type="protein sequence ID" value="nRc.2.0.1.t16284-RA"/>
    <property type="gene ID" value="nRc.2.0.1.g16284"/>
</dbReference>
<name>A0A915ISD0_ROMCU</name>
<proteinExistence type="predicted"/>
<dbReference type="Proteomes" id="UP000887565">
    <property type="component" value="Unplaced"/>
</dbReference>